<dbReference type="GO" id="GO:0008234">
    <property type="term" value="F:cysteine-type peptidase activity"/>
    <property type="evidence" value="ECO:0007669"/>
    <property type="project" value="UniProtKB-KW"/>
</dbReference>
<dbReference type="EMBL" id="JRNR01000173">
    <property type="protein sequence ID" value="KGF46071.1"/>
    <property type="molecule type" value="Genomic_DNA"/>
</dbReference>
<proteinExistence type="inferred from homology"/>
<keyword evidence="3 8" id="KW-0732">Signal</keyword>
<feature type="region of interest" description="Disordered" evidence="7">
    <location>
        <begin position="410"/>
        <end position="431"/>
    </location>
</feature>
<accession>A0A096AHM9</accession>
<evidence type="ECO:0000256" key="8">
    <source>
        <dbReference type="SAM" id="SignalP"/>
    </source>
</evidence>
<feature type="active site" description="Proton acceptor" evidence="6">
    <location>
        <position position="352"/>
    </location>
</feature>
<dbReference type="InterPro" id="IPR044934">
    <property type="entry name" value="Streptopain_sf"/>
</dbReference>
<feature type="domain" description="Secretion system C-terminal sorting" evidence="10">
    <location>
        <begin position="871"/>
        <end position="934"/>
    </location>
</feature>
<gene>
    <name evidence="11" type="ORF">HMPREF0654_11990</name>
</gene>
<dbReference type="InterPro" id="IPR038765">
    <property type="entry name" value="Papain-like_cys_pep_sf"/>
</dbReference>
<dbReference type="PRINTS" id="PR00797">
    <property type="entry name" value="STREPTOPAIN"/>
</dbReference>
<feature type="active site" description="Nucleophile" evidence="6">
    <location>
        <position position="195"/>
    </location>
</feature>
<reference evidence="11 12" key="1">
    <citation type="submission" date="2014-07" db="EMBL/GenBank/DDBJ databases">
        <authorList>
            <person name="McCorrison J."/>
            <person name="Sanka R."/>
            <person name="Torralba M."/>
            <person name="Gillis M."/>
            <person name="Haft D.H."/>
            <person name="Methe B."/>
            <person name="Sutton G."/>
            <person name="Nelson K.E."/>
        </authorList>
    </citation>
    <scope>NUCLEOTIDE SEQUENCE [LARGE SCALE GENOMIC DNA]</scope>
    <source>
        <strain evidence="11 12">DNF00882</strain>
    </source>
</reference>
<evidence type="ECO:0000256" key="6">
    <source>
        <dbReference type="PIRSR" id="PIRSR600200-1"/>
    </source>
</evidence>
<dbReference type="GO" id="GO:0006508">
    <property type="term" value="P:proteolysis"/>
    <property type="evidence" value="ECO:0007669"/>
    <property type="project" value="UniProtKB-KW"/>
</dbReference>
<protein>
    <submittedName>
        <fullName evidence="11">Peptidase C10</fullName>
    </submittedName>
</protein>
<keyword evidence="5" id="KW-0788">Thiol protease</keyword>
<dbReference type="Pfam" id="PF13734">
    <property type="entry name" value="Inhibitor_I69"/>
    <property type="match status" value="1"/>
</dbReference>
<dbReference type="Gene3D" id="3.90.70.50">
    <property type="entry name" value="Peptidase C10, streptopain"/>
    <property type="match status" value="2"/>
</dbReference>
<evidence type="ECO:0000313" key="12">
    <source>
        <dbReference type="Proteomes" id="UP000029538"/>
    </source>
</evidence>
<comment type="similarity">
    <text evidence="1">Belongs to the peptidase C10 family.</text>
</comment>
<evidence type="ECO:0000256" key="4">
    <source>
        <dbReference type="ARBA" id="ARBA00022801"/>
    </source>
</evidence>
<dbReference type="InterPro" id="IPR025896">
    <property type="entry name" value="Spi_Prtas-inh"/>
</dbReference>
<name>A0A096AHM9_9BACT</name>
<dbReference type="SUPFAM" id="SSF54001">
    <property type="entry name" value="Cysteine proteinases"/>
    <property type="match status" value="1"/>
</dbReference>
<dbReference type="RefSeq" id="WP_036885115.1">
    <property type="nucleotide sequence ID" value="NZ_JRNR01000173.1"/>
</dbReference>
<dbReference type="Proteomes" id="UP000029538">
    <property type="component" value="Unassembled WGS sequence"/>
</dbReference>
<dbReference type="AlphaFoldDB" id="A0A096AHM9"/>
<evidence type="ECO:0000313" key="11">
    <source>
        <dbReference type="EMBL" id="KGF46071.1"/>
    </source>
</evidence>
<feature type="signal peptide" evidence="8">
    <location>
        <begin position="1"/>
        <end position="20"/>
    </location>
</feature>
<evidence type="ECO:0000256" key="7">
    <source>
        <dbReference type="SAM" id="MobiDB-lite"/>
    </source>
</evidence>
<dbReference type="InterPro" id="IPR000200">
    <property type="entry name" value="Peptidase_C10"/>
</dbReference>
<keyword evidence="4" id="KW-0378">Hydrolase</keyword>
<dbReference type="InterPro" id="IPR026444">
    <property type="entry name" value="Secre_tail"/>
</dbReference>
<keyword evidence="2" id="KW-0645">Protease</keyword>
<feature type="domain" description="Spi protease inhibitor" evidence="9">
    <location>
        <begin position="21"/>
        <end position="118"/>
    </location>
</feature>
<comment type="caution">
    <text evidence="11">The sequence shown here is derived from an EMBL/GenBank/DDBJ whole genome shotgun (WGS) entry which is preliminary data.</text>
</comment>
<dbReference type="Pfam" id="PF18962">
    <property type="entry name" value="Por_Secre_tail"/>
    <property type="match status" value="1"/>
</dbReference>
<sequence>MKKIFSLVSTLLLICQGALAGPVDQAAALKLANNFLGSSSASQLKMNYKAPYRAARANKAEQNLYYVFNRGNDQGYVVVAADNRVMPILAFSDKGSLTEEDIQNHPSIKWLYEEYGNQVKWAIENLPDQPSNEFRRISTLKARNYQIEISPLLELSNDRRTRLSSPISWGQSWPFNLYSPNYRYNGRSYPTVSGCVATAICTVLRWHKWPRKAHGAVSYYWKGNYMALNFDGTGSENAPYDWTQMPSGVDSYGRDRSTGYRLSDVQADNIGRLLRDIGYSVKMDYNPASTGGSGAYVYNAPRVLTNNFGYRNTVRFLERNNYYESEWLRNIHDELRDYGPVVYAGFSGGGGHCFVLDGYASNGYVHVDWGWNYSSNGWHLLNVLQPGTEGIGGGSGGYRSNQQMLRYLYPDRGNEPEPEPNPNPDPEDETEYGSNLYIYAQTTQKQIAQANYQPITITVGNKNTKSSYSGRLALAIYKDGNQYSTIVGSTNSIIGANNAKNITFYANLANIAAGTYKLSVNYAFGSSYKAIDAEAGTITIGNVNPEPKPGPIVVKGAELYSVQKVVQYVEEHRNTKIPVTIANEGDADYNGKLMLYALAEGSTNVKEAVLISEGNAKIGKSQRVTFSFYTNNNFSNLAVGKYSLIAGYMLDNKEIAVKLGSDQKTWKIGELTINKAEEEEPITVNDIKQQTVFFFQSGTYLGSDNATISTATDKFTARVYLKSMTGFDGRVSFYVTDKLYGTKAINSNMASTKSLKLAANSNGYVDITFPTNYLTKSTYYVNIRYNTGGSQWLYYPTDVVPFYVNRSANDYFGAEVTEPTMGPTFDFKVMPNANNNYQSIGNEADGSQIGTTDGTNGIDGMIAINECSLTPNIASDVITITTPKDCNAKIYSLQGKMFAELNLKVGENTVNIGHLTAGIYLVKVDNCTLKFIKK</sequence>
<evidence type="ECO:0000256" key="1">
    <source>
        <dbReference type="ARBA" id="ARBA00009693"/>
    </source>
</evidence>
<feature type="chain" id="PRO_5001917102" evidence="8">
    <location>
        <begin position="21"/>
        <end position="934"/>
    </location>
</feature>
<dbReference type="NCBIfam" id="TIGR04183">
    <property type="entry name" value="Por_Secre_tail"/>
    <property type="match status" value="1"/>
</dbReference>
<evidence type="ECO:0000259" key="10">
    <source>
        <dbReference type="Pfam" id="PF18962"/>
    </source>
</evidence>
<dbReference type="Pfam" id="PF01640">
    <property type="entry name" value="Peptidase_C10"/>
    <property type="match status" value="1"/>
</dbReference>
<evidence type="ECO:0000259" key="9">
    <source>
        <dbReference type="Pfam" id="PF13734"/>
    </source>
</evidence>
<evidence type="ECO:0000256" key="2">
    <source>
        <dbReference type="ARBA" id="ARBA00022670"/>
    </source>
</evidence>
<organism evidence="11 12">
    <name type="scientific">Prevotella disiens DNF00882</name>
    <dbReference type="NCBI Taxonomy" id="1401075"/>
    <lineage>
        <taxon>Bacteria</taxon>
        <taxon>Pseudomonadati</taxon>
        <taxon>Bacteroidota</taxon>
        <taxon>Bacteroidia</taxon>
        <taxon>Bacteroidales</taxon>
        <taxon>Prevotellaceae</taxon>
        <taxon>Prevotella</taxon>
    </lineage>
</organism>
<evidence type="ECO:0000256" key="5">
    <source>
        <dbReference type="ARBA" id="ARBA00022807"/>
    </source>
</evidence>
<evidence type="ECO:0000256" key="3">
    <source>
        <dbReference type="ARBA" id="ARBA00022729"/>
    </source>
</evidence>